<evidence type="ECO:0000313" key="13">
    <source>
        <dbReference type="Proteomes" id="UP000644699"/>
    </source>
</evidence>
<dbReference type="Pfam" id="PF00005">
    <property type="entry name" value="ABC_tran"/>
    <property type="match status" value="2"/>
</dbReference>
<reference evidence="12" key="1">
    <citation type="journal article" date="2014" name="Int. J. Syst. Evol. Microbiol.">
        <title>Complete genome sequence of Corynebacterium casei LMG S-19264T (=DSM 44701T), isolated from a smear-ripened cheese.</title>
        <authorList>
            <consortium name="US DOE Joint Genome Institute (JGI-PGF)"/>
            <person name="Walter F."/>
            <person name="Albersmeier A."/>
            <person name="Kalinowski J."/>
            <person name="Ruckert C."/>
        </authorList>
    </citation>
    <scope>NUCLEOTIDE SEQUENCE</scope>
    <source>
        <strain evidence="12">CGMCC 1.15367</strain>
    </source>
</reference>
<evidence type="ECO:0000256" key="8">
    <source>
        <dbReference type="ARBA" id="ARBA00022840"/>
    </source>
</evidence>
<evidence type="ECO:0000313" key="12">
    <source>
        <dbReference type="EMBL" id="GGE01330.1"/>
    </source>
</evidence>
<evidence type="ECO:0000256" key="2">
    <source>
        <dbReference type="ARBA" id="ARBA00005417"/>
    </source>
</evidence>
<dbReference type="FunFam" id="3.40.50.300:FF:000127">
    <property type="entry name" value="Ribose import ATP-binding protein RbsA"/>
    <property type="match status" value="1"/>
</dbReference>
<accession>A0A917E3G5</accession>
<keyword evidence="4" id="KW-1003">Cell membrane</keyword>
<dbReference type="RefSeq" id="WP_188908147.1">
    <property type="nucleotide sequence ID" value="NZ_BMIQ01000003.1"/>
</dbReference>
<keyword evidence="9" id="KW-1278">Translocase</keyword>
<gene>
    <name evidence="12" type="primary">rbsA</name>
    <name evidence="12" type="ORF">GCM10011390_20250</name>
</gene>
<dbReference type="GO" id="GO:0005524">
    <property type="term" value="F:ATP binding"/>
    <property type="evidence" value="ECO:0007669"/>
    <property type="project" value="UniProtKB-KW"/>
</dbReference>
<keyword evidence="6" id="KW-0677">Repeat</keyword>
<dbReference type="PANTHER" id="PTHR43790:SF3">
    <property type="entry name" value="D-ALLOSE IMPORT ATP-BINDING PROTEIN ALSA-RELATED"/>
    <property type="match status" value="1"/>
</dbReference>
<dbReference type="PROSITE" id="PS50893">
    <property type="entry name" value="ABC_TRANSPORTER_2"/>
    <property type="match status" value="2"/>
</dbReference>
<dbReference type="SMART" id="SM00382">
    <property type="entry name" value="AAA"/>
    <property type="match status" value="2"/>
</dbReference>
<keyword evidence="10" id="KW-0472">Membrane</keyword>
<proteinExistence type="inferred from homology"/>
<evidence type="ECO:0000256" key="5">
    <source>
        <dbReference type="ARBA" id="ARBA00022597"/>
    </source>
</evidence>
<evidence type="ECO:0000256" key="3">
    <source>
        <dbReference type="ARBA" id="ARBA00022448"/>
    </source>
</evidence>
<dbReference type="GO" id="GO:0005886">
    <property type="term" value="C:plasma membrane"/>
    <property type="evidence" value="ECO:0007669"/>
    <property type="project" value="UniProtKB-SubCell"/>
</dbReference>
<evidence type="ECO:0000256" key="9">
    <source>
        <dbReference type="ARBA" id="ARBA00022967"/>
    </source>
</evidence>
<dbReference type="PROSITE" id="PS00211">
    <property type="entry name" value="ABC_TRANSPORTER_1"/>
    <property type="match status" value="1"/>
</dbReference>
<evidence type="ECO:0000256" key="6">
    <source>
        <dbReference type="ARBA" id="ARBA00022737"/>
    </source>
</evidence>
<dbReference type="InterPro" id="IPR027417">
    <property type="entry name" value="P-loop_NTPase"/>
</dbReference>
<feature type="domain" description="ABC transporter" evidence="11">
    <location>
        <begin position="244"/>
        <end position="498"/>
    </location>
</feature>
<dbReference type="GO" id="GO:0016887">
    <property type="term" value="F:ATP hydrolysis activity"/>
    <property type="evidence" value="ECO:0007669"/>
    <property type="project" value="InterPro"/>
</dbReference>
<evidence type="ECO:0000256" key="1">
    <source>
        <dbReference type="ARBA" id="ARBA00004202"/>
    </source>
</evidence>
<protein>
    <submittedName>
        <fullName evidence="12">Ribose import ATP-binding protein RbsA</fullName>
    </submittedName>
</protein>
<dbReference type="SUPFAM" id="SSF52540">
    <property type="entry name" value="P-loop containing nucleoside triphosphate hydrolases"/>
    <property type="match status" value="2"/>
</dbReference>
<dbReference type="InterPro" id="IPR017871">
    <property type="entry name" value="ABC_transporter-like_CS"/>
</dbReference>
<comment type="subcellular location">
    <subcellularLocation>
        <location evidence="1">Cell membrane</location>
        <topology evidence="1">Peripheral membrane protein</topology>
    </subcellularLocation>
</comment>
<evidence type="ECO:0000256" key="4">
    <source>
        <dbReference type="ARBA" id="ARBA00022475"/>
    </source>
</evidence>
<evidence type="ECO:0000256" key="10">
    <source>
        <dbReference type="ARBA" id="ARBA00023136"/>
    </source>
</evidence>
<evidence type="ECO:0000256" key="7">
    <source>
        <dbReference type="ARBA" id="ARBA00022741"/>
    </source>
</evidence>
<evidence type="ECO:0000259" key="11">
    <source>
        <dbReference type="PROSITE" id="PS50893"/>
    </source>
</evidence>
<dbReference type="CDD" id="cd03215">
    <property type="entry name" value="ABC_Carb_Monos_II"/>
    <property type="match status" value="1"/>
</dbReference>
<dbReference type="InterPro" id="IPR050107">
    <property type="entry name" value="ABC_carbohydrate_import_ATPase"/>
</dbReference>
<keyword evidence="3" id="KW-0813">Transport</keyword>
<organism evidence="12 13">
    <name type="scientific">Aureimonas endophytica</name>
    <dbReference type="NCBI Taxonomy" id="2027858"/>
    <lineage>
        <taxon>Bacteria</taxon>
        <taxon>Pseudomonadati</taxon>
        <taxon>Pseudomonadota</taxon>
        <taxon>Alphaproteobacteria</taxon>
        <taxon>Hyphomicrobiales</taxon>
        <taxon>Aurantimonadaceae</taxon>
        <taxon>Aureimonas</taxon>
    </lineage>
</organism>
<keyword evidence="5" id="KW-0762">Sugar transport</keyword>
<dbReference type="InterPro" id="IPR003439">
    <property type="entry name" value="ABC_transporter-like_ATP-bd"/>
</dbReference>
<keyword evidence="8 12" id="KW-0067">ATP-binding</keyword>
<comment type="similarity">
    <text evidence="2">Belongs to the ABC transporter superfamily.</text>
</comment>
<dbReference type="PANTHER" id="PTHR43790">
    <property type="entry name" value="CARBOHYDRATE TRANSPORT ATP-BINDING PROTEIN MG119-RELATED"/>
    <property type="match status" value="1"/>
</dbReference>
<feature type="domain" description="ABC transporter" evidence="11">
    <location>
        <begin position="9"/>
        <end position="245"/>
    </location>
</feature>
<reference evidence="12" key="2">
    <citation type="submission" date="2020-09" db="EMBL/GenBank/DDBJ databases">
        <authorList>
            <person name="Sun Q."/>
            <person name="Zhou Y."/>
        </authorList>
    </citation>
    <scope>NUCLEOTIDE SEQUENCE</scope>
    <source>
        <strain evidence="12">CGMCC 1.15367</strain>
    </source>
</reference>
<dbReference type="EMBL" id="BMIQ01000003">
    <property type="protein sequence ID" value="GGE01330.1"/>
    <property type="molecule type" value="Genomic_DNA"/>
</dbReference>
<keyword evidence="13" id="KW-1185">Reference proteome</keyword>
<dbReference type="InterPro" id="IPR003593">
    <property type="entry name" value="AAA+_ATPase"/>
</dbReference>
<comment type="caution">
    <text evidence="12">The sequence shown here is derived from an EMBL/GenBank/DDBJ whole genome shotgun (WGS) entry which is preliminary data.</text>
</comment>
<dbReference type="CDD" id="cd03216">
    <property type="entry name" value="ABC_Carb_Monos_I"/>
    <property type="match status" value="1"/>
</dbReference>
<dbReference type="AlphaFoldDB" id="A0A917E3G5"/>
<name>A0A917E3G5_9HYPH</name>
<dbReference type="Proteomes" id="UP000644699">
    <property type="component" value="Unassembled WGS sequence"/>
</dbReference>
<dbReference type="Gene3D" id="3.40.50.300">
    <property type="entry name" value="P-loop containing nucleotide triphosphate hydrolases"/>
    <property type="match status" value="2"/>
</dbReference>
<sequence length="510" mass="54679">MNTLAAPLLRLEGVSKRYGATLALNDVHLDLRAGEVHALMGENGAGKSTLMKILAGNVERDSGRILVDGREVDIRSPRDARAHGIAIIHQELNTVPGMTVAENLSLGAEPRTRLGTLDRARVLREAREKLARIGAAIDPRRPLGSLSIGMQQMVEIARAVSENARILVLDEPTAALSRAEAQALYALIRQMRAAGVGMVYISHRMEEVWQLADRVTVFRDGTHVGTGAMADLAPGDVVRMMVGRPVADLYRHEPRRPGDPVLDVENLSGEGIGPVSFRVHAGEVVCMAGLIGSGRTEVARLLFGADRRSGGEVRVSGRSSRPADPHAAIHDGFGFVPEDRKAQGLFLNHSVEANVVISTLGRFAPGGVVRARKAREAVLDQMRRLRLRLNALALPVRALSGGNQQKAALARWLLRDSAILILDEPTRGVDIGAKREIYEVIDGLARAGKAVLVVSSDLPEAIGISDRLLVMRGGRIVKELSSADTTEEEVMLHATGAAPQANATTQGATP</sequence>
<keyword evidence="7" id="KW-0547">Nucleotide-binding</keyword>